<proteinExistence type="predicted"/>
<reference evidence="1 2" key="1">
    <citation type="submission" date="2023-03" db="EMBL/GenBank/DDBJ databases">
        <title>Host association and intracellularity evolved multiple times independently in the Rickettsiales.</title>
        <authorList>
            <person name="Castelli M."/>
            <person name="Nardi T."/>
            <person name="Gammuto L."/>
            <person name="Bellinzona G."/>
            <person name="Sabaneyeva E."/>
            <person name="Potekhin A."/>
            <person name="Serra V."/>
            <person name="Petroni G."/>
            <person name="Sassera D."/>
        </authorList>
    </citation>
    <scope>NUCLEOTIDE SEQUENCE [LARGE SCALE GENOMIC DNA]</scope>
    <source>
        <strain evidence="1 2">Sr 2-6</strain>
    </source>
</reference>
<keyword evidence="2" id="KW-1185">Reference proteome</keyword>
<protein>
    <submittedName>
        <fullName evidence="1">Uncharacterized protein</fullName>
    </submittedName>
</protein>
<evidence type="ECO:0000313" key="2">
    <source>
        <dbReference type="Proteomes" id="UP001291687"/>
    </source>
</evidence>
<dbReference type="EMBL" id="JARJFB010000129">
    <property type="protein sequence ID" value="MEA0971395.1"/>
    <property type="molecule type" value="Genomic_DNA"/>
</dbReference>
<name>A0ABU5NE10_9RICK</name>
<evidence type="ECO:0000313" key="1">
    <source>
        <dbReference type="EMBL" id="MEA0971395.1"/>
    </source>
</evidence>
<sequence length="49" mass="5531">MDYKIDLKLKCLELVMRNSSINEIGAGRLLEETKLIYNFLLQGSGITAD</sequence>
<organism evidence="1 2">
    <name type="scientific">Candidatus Megaera venefica</name>
    <dbReference type="NCBI Taxonomy" id="2055910"/>
    <lineage>
        <taxon>Bacteria</taxon>
        <taxon>Pseudomonadati</taxon>
        <taxon>Pseudomonadota</taxon>
        <taxon>Alphaproteobacteria</taxon>
        <taxon>Rickettsiales</taxon>
        <taxon>Rickettsiaceae</taxon>
        <taxon>Candidatus Megaera</taxon>
    </lineage>
</organism>
<dbReference type="RefSeq" id="WP_322777296.1">
    <property type="nucleotide sequence ID" value="NZ_JARJFB010000129.1"/>
</dbReference>
<dbReference type="Proteomes" id="UP001291687">
    <property type="component" value="Unassembled WGS sequence"/>
</dbReference>
<gene>
    <name evidence="1" type="ORF">Megvenef_01373</name>
</gene>
<accession>A0ABU5NE10</accession>
<comment type="caution">
    <text evidence="1">The sequence shown here is derived from an EMBL/GenBank/DDBJ whole genome shotgun (WGS) entry which is preliminary data.</text>
</comment>